<dbReference type="EMBL" id="JARBHB010000002">
    <property type="protein sequence ID" value="KAJ8891432.1"/>
    <property type="molecule type" value="Genomic_DNA"/>
</dbReference>
<keyword evidence="3" id="KW-1185">Reference proteome</keyword>
<evidence type="ECO:0000259" key="1">
    <source>
        <dbReference type="Pfam" id="PF20700"/>
    </source>
</evidence>
<organism evidence="2 3">
    <name type="scientific">Dryococelus australis</name>
    <dbReference type="NCBI Taxonomy" id="614101"/>
    <lineage>
        <taxon>Eukaryota</taxon>
        <taxon>Metazoa</taxon>
        <taxon>Ecdysozoa</taxon>
        <taxon>Arthropoda</taxon>
        <taxon>Hexapoda</taxon>
        <taxon>Insecta</taxon>
        <taxon>Pterygota</taxon>
        <taxon>Neoptera</taxon>
        <taxon>Polyneoptera</taxon>
        <taxon>Phasmatodea</taxon>
        <taxon>Verophasmatodea</taxon>
        <taxon>Anareolatae</taxon>
        <taxon>Phasmatidae</taxon>
        <taxon>Eurycanthinae</taxon>
        <taxon>Dryococelus</taxon>
    </lineage>
</organism>
<dbReference type="InterPro" id="IPR049012">
    <property type="entry name" value="Mutator_transp_dom"/>
</dbReference>
<accession>A0ABQ9I473</accession>
<protein>
    <recommendedName>
        <fullName evidence="1">Mutator-like transposase domain-containing protein</fullName>
    </recommendedName>
</protein>
<proteinExistence type="predicted"/>
<evidence type="ECO:0000313" key="2">
    <source>
        <dbReference type="EMBL" id="KAJ8891432.1"/>
    </source>
</evidence>
<evidence type="ECO:0000313" key="3">
    <source>
        <dbReference type="Proteomes" id="UP001159363"/>
    </source>
</evidence>
<dbReference type="Proteomes" id="UP001159363">
    <property type="component" value="Chromosome 2"/>
</dbReference>
<reference evidence="2 3" key="1">
    <citation type="submission" date="2023-02" db="EMBL/GenBank/DDBJ databases">
        <title>LHISI_Scaffold_Assembly.</title>
        <authorList>
            <person name="Stuart O.P."/>
            <person name="Cleave R."/>
            <person name="Magrath M.J.L."/>
            <person name="Mikheyev A.S."/>
        </authorList>
    </citation>
    <scope>NUCLEOTIDE SEQUENCE [LARGE SCALE GENOMIC DNA]</scope>
    <source>
        <strain evidence="2">Daus_M_001</strain>
        <tissue evidence="2">Leg muscle</tissue>
    </source>
</reference>
<dbReference type="Pfam" id="PF20700">
    <property type="entry name" value="Mutator"/>
    <property type="match status" value="1"/>
</dbReference>
<sequence>MELDQKGPTKPSTIIYQMWWVAIKLLVLYHRVQKEEVAVHQHQKQILHCLRMLLYHRFGKSYSNSQMCQKLVRIVHLNGVDAIVEGFPQSLSTYGFIYSRLIADGDSSVHRKLIDAMQYRPVRQVEKIECHNHICRTYSNKVRDACANTKLGNHELRSTLQARSMRLRTAVTSSIKFRKKQSEKDYYLDVEELRNDIVTAYIMH</sequence>
<gene>
    <name evidence="2" type="ORF">PR048_003960</name>
</gene>
<name>A0ABQ9I473_9NEOP</name>
<feature type="domain" description="Mutator-like transposase" evidence="1">
    <location>
        <begin position="81"/>
        <end position="189"/>
    </location>
</feature>
<comment type="caution">
    <text evidence="2">The sequence shown here is derived from an EMBL/GenBank/DDBJ whole genome shotgun (WGS) entry which is preliminary data.</text>
</comment>